<protein>
    <recommendedName>
        <fullName evidence="4">DUF2219 family protein</fullName>
    </recommendedName>
</protein>
<sequence length="240" mass="26194">MVAYACCALGMSAIPVHAQSPDWTVSLDHQTTALAGPEWREIHQTMAMPDSDERWTVRHLSPLDSPLALQRPDSQPVHTAVEWRKDWTALHELTTSGLEVSLTPHAGLGWSEGRSSAQAGATIRFGRGLDDSLDELAPDGEDTFGDRPRWYVFASGSKRAVGYNFTRQRDGGLSNEGLSQDSSHSLGDAAIGVAWRRGAMQSSVGIAYREVDIDGLRGYGGLKTDVDEARLAFQFSIRPQ</sequence>
<feature type="signal peptide" evidence="1">
    <location>
        <begin position="1"/>
        <end position="18"/>
    </location>
</feature>
<reference evidence="3" key="1">
    <citation type="journal article" date="2019" name="Int. J. Syst. Evol. Microbiol.">
        <title>The Global Catalogue of Microorganisms (GCM) 10K type strain sequencing project: providing services to taxonomists for standard genome sequencing and annotation.</title>
        <authorList>
            <consortium name="The Broad Institute Genomics Platform"/>
            <consortium name="The Broad Institute Genome Sequencing Center for Infectious Disease"/>
            <person name="Wu L."/>
            <person name="Ma J."/>
        </authorList>
    </citation>
    <scope>NUCLEOTIDE SEQUENCE [LARGE SCALE GENOMIC DNA]</scope>
    <source>
        <strain evidence="3">JCM 13476</strain>
    </source>
</reference>
<feature type="chain" id="PRO_5046105918" description="DUF2219 family protein" evidence="1">
    <location>
        <begin position="19"/>
        <end position="240"/>
    </location>
</feature>
<organism evidence="2 3">
    <name type="scientific">Brevundimonas terrae</name>
    <dbReference type="NCBI Taxonomy" id="363631"/>
    <lineage>
        <taxon>Bacteria</taxon>
        <taxon>Pseudomonadati</taxon>
        <taxon>Pseudomonadota</taxon>
        <taxon>Alphaproteobacteria</taxon>
        <taxon>Caulobacterales</taxon>
        <taxon>Caulobacteraceae</taxon>
        <taxon>Brevundimonas</taxon>
    </lineage>
</organism>
<keyword evidence="1" id="KW-0732">Signal</keyword>
<dbReference type="InterPro" id="IPR037107">
    <property type="entry name" value="Put_OMP_sf"/>
</dbReference>
<dbReference type="Gene3D" id="2.40.128.140">
    <property type="entry name" value="Outer membrane protein"/>
    <property type="match status" value="1"/>
</dbReference>
<evidence type="ECO:0000313" key="2">
    <source>
        <dbReference type="EMBL" id="GAA0383298.1"/>
    </source>
</evidence>
<evidence type="ECO:0000256" key="1">
    <source>
        <dbReference type="SAM" id="SignalP"/>
    </source>
</evidence>
<name>A0ABP3HYD6_9CAUL</name>
<evidence type="ECO:0008006" key="4">
    <source>
        <dbReference type="Google" id="ProtNLM"/>
    </source>
</evidence>
<dbReference type="Proteomes" id="UP001500791">
    <property type="component" value="Unassembled WGS sequence"/>
</dbReference>
<comment type="caution">
    <text evidence="2">The sequence shown here is derived from an EMBL/GenBank/DDBJ whole genome shotgun (WGS) entry which is preliminary data.</text>
</comment>
<gene>
    <name evidence="2" type="ORF">GCM10009093_07830</name>
</gene>
<evidence type="ECO:0000313" key="3">
    <source>
        <dbReference type="Proteomes" id="UP001500791"/>
    </source>
</evidence>
<dbReference type="InterPro" id="IPR018707">
    <property type="entry name" value="LpxR"/>
</dbReference>
<dbReference type="Pfam" id="PF09982">
    <property type="entry name" value="LpxR"/>
    <property type="match status" value="1"/>
</dbReference>
<proteinExistence type="predicted"/>
<keyword evidence="3" id="KW-1185">Reference proteome</keyword>
<dbReference type="EMBL" id="BAAAEJ010000003">
    <property type="protein sequence ID" value="GAA0383298.1"/>
    <property type="molecule type" value="Genomic_DNA"/>
</dbReference>
<accession>A0ABP3HYD6</accession>